<dbReference type="PANTHER" id="PTHR42648:SF27">
    <property type="entry name" value="RNA-DIRECTED DNA POLYMERASE"/>
    <property type="match status" value="1"/>
</dbReference>
<dbReference type="InterPro" id="IPR012337">
    <property type="entry name" value="RNaseH-like_sf"/>
</dbReference>
<dbReference type="Proteomes" id="UP001151760">
    <property type="component" value="Unassembled WGS sequence"/>
</dbReference>
<dbReference type="PANTHER" id="PTHR42648">
    <property type="entry name" value="TRANSPOSASE, PUTATIVE-RELATED"/>
    <property type="match status" value="1"/>
</dbReference>
<dbReference type="SUPFAM" id="SSF56371">
    <property type="entry name" value="Ribosome inactivating proteins (RIP)"/>
    <property type="match status" value="1"/>
</dbReference>
<dbReference type="EMBL" id="BQNB010016359">
    <property type="protein sequence ID" value="GJT50884.1"/>
    <property type="molecule type" value="Genomic_DNA"/>
</dbReference>
<organism evidence="2 3">
    <name type="scientific">Tanacetum coccineum</name>
    <dbReference type="NCBI Taxonomy" id="301880"/>
    <lineage>
        <taxon>Eukaryota</taxon>
        <taxon>Viridiplantae</taxon>
        <taxon>Streptophyta</taxon>
        <taxon>Embryophyta</taxon>
        <taxon>Tracheophyta</taxon>
        <taxon>Spermatophyta</taxon>
        <taxon>Magnoliopsida</taxon>
        <taxon>eudicotyledons</taxon>
        <taxon>Gunneridae</taxon>
        <taxon>Pentapetalae</taxon>
        <taxon>asterids</taxon>
        <taxon>campanulids</taxon>
        <taxon>Asterales</taxon>
        <taxon>Asteraceae</taxon>
        <taxon>Asteroideae</taxon>
        <taxon>Anthemideae</taxon>
        <taxon>Anthemidinae</taxon>
        <taxon>Tanacetum</taxon>
    </lineage>
</organism>
<dbReference type="InterPro" id="IPR036041">
    <property type="entry name" value="Ribosome-inact_prot_sf"/>
</dbReference>
<evidence type="ECO:0000313" key="3">
    <source>
        <dbReference type="Proteomes" id="UP001151760"/>
    </source>
</evidence>
<comment type="caution">
    <text evidence="2">The sequence shown here is derived from an EMBL/GenBank/DDBJ whole genome shotgun (WGS) entry which is preliminary data.</text>
</comment>
<keyword evidence="1" id="KW-0378">Hydrolase</keyword>
<dbReference type="EC" id="3.2.2.22" evidence="1"/>
<evidence type="ECO:0000256" key="1">
    <source>
        <dbReference type="RuleBase" id="RU004915"/>
    </source>
</evidence>
<dbReference type="Gene3D" id="3.40.420.10">
    <property type="entry name" value="Ricin (A subunit), domain 1"/>
    <property type="match status" value="1"/>
</dbReference>
<dbReference type="SUPFAM" id="SSF53098">
    <property type="entry name" value="Ribonuclease H-like"/>
    <property type="match status" value="1"/>
</dbReference>
<dbReference type="InterPro" id="IPR016138">
    <property type="entry name" value="Ribosome_inactivat_prot_sub1"/>
</dbReference>
<keyword evidence="3" id="KW-1185">Reference proteome</keyword>
<proteinExistence type="inferred from homology"/>
<evidence type="ECO:0000313" key="2">
    <source>
        <dbReference type="EMBL" id="GJT50884.1"/>
    </source>
</evidence>
<comment type="catalytic activity">
    <reaction evidence="1">
        <text>Endohydrolysis of the N-glycosidic bond at one specific adenosine on the 28S rRNA.</text>
        <dbReference type="EC" id="3.2.2.22"/>
    </reaction>
</comment>
<sequence>MECLGGEPPFLICAFYDDLTTLPLSFWDYALESATRILNMVPTKKVDKTPYELWYGKVPKLSYLKVWGCEALVKRDTPEQSNKDLDEYAVSLYVRKEDLYVIAVAVRGGQIYEFRGYKEFAGSKSLPYGEGYGDLSTRVDFDNFTLVWTSFETAVEVLIQGMTVNEDKIKPFDWSQPNDIHGLDTASSEQLEPYLRFSKQIHFKYYDQGSGSQGERVNAWLRRRKNCKRGVRHADSIIESLPSDAWNTVPASSKRLKDEVYYILRCERAE</sequence>
<dbReference type="Pfam" id="PF00161">
    <property type="entry name" value="RIP"/>
    <property type="match status" value="1"/>
</dbReference>
<accession>A0ABQ5EIZ7</accession>
<name>A0ABQ5EIZ7_9ASTR</name>
<reference evidence="2" key="1">
    <citation type="journal article" date="2022" name="Int. J. Mol. Sci.">
        <title>Draft Genome of Tanacetum Coccineum: Genomic Comparison of Closely Related Tanacetum-Family Plants.</title>
        <authorList>
            <person name="Yamashiro T."/>
            <person name="Shiraishi A."/>
            <person name="Nakayama K."/>
            <person name="Satake H."/>
        </authorList>
    </citation>
    <scope>NUCLEOTIDE SEQUENCE</scope>
</reference>
<keyword evidence="1" id="KW-0611">Plant defense</keyword>
<dbReference type="InterPro" id="IPR001574">
    <property type="entry name" value="Ribosome_inactivat_prot"/>
</dbReference>
<gene>
    <name evidence="2" type="ORF">Tco_0977041</name>
</gene>
<keyword evidence="1" id="KW-0652">Protein synthesis inhibitor</keyword>
<dbReference type="Gene3D" id="3.30.420.10">
    <property type="entry name" value="Ribonuclease H-like superfamily/Ribonuclease H"/>
    <property type="match status" value="1"/>
</dbReference>
<dbReference type="InterPro" id="IPR036397">
    <property type="entry name" value="RNaseH_sf"/>
</dbReference>
<protein>
    <recommendedName>
        <fullName evidence="1">rRNA N-glycosylase</fullName>
        <ecNumber evidence="1">3.2.2.22</ecNumber>
    </recommendedName>
</protein>
<keyword evidence="1" id="KW-0800">Toxin</keyword>
<comment type="similarity">
    <text evidence="1">Belongs to the ribosome-inactivating protein family.</text>
</comment>
<reference evidence="2" key="2">
    <citation type="submission" date="2022-01" db="EMBL/GenBank/DDBJ databases">
        <authorList>
            <person name="Yamashiro T."/>
            <person name="Shiraishi A."/>
            <person name="Satake H."/>
            <person name="Nakayama K."/>
        </authorList>
    </citation>
    <scope>NUCLEOTIDE SEQUENCE</scope>
</reference>
<dbReference type="InterPro" id="IPR039537">
    <property type="entry name" value="Retrotran_Ty1/copia-like"/>
</dbReference>